<evidence type="ECO:0000259" key="1">
    <source>
        <dbReference type="PROSITE" id="PS50181"/>
    </source>
</evidence>
<gene>
    <name evidence="2" type="ORF">FB45DRAFT_1066306</name>
</gene>
<feature type="domain" description="F-box" evidence="1">
    <location>
        <begin position="1"/>
        <end position="46"/>
    </location>
</feature>
<evidence type="ECO:0000313" key="2">
    <source>
        <dbReference type="EMBL" id="KAJ7610105.1"/>
    </source>
</evidence>
<dbReference type="AlphaFoldDB" id="A0AAD7B4S8"/>
<dbReference type="Proteomes" id="UP001221142">
    <property type="component" value="Unassembled WGS sequence"/>
</dbReference>
<organism evidence="2 3">
    <name type="scientific">Roridomyces roridus</name>
    <dbReference type="NCBI Taxonomy" id="1738132"/>
    <lineage>
        <taxon>Eukaryota</taxon>
        <taxon>Fungi</taxon>
        <taxon>Dikarya</taxon>
        <taxon>Basidiomycota</taxon>
        <taxon>Agaricomycotina</taxon>
        <taxon>Agaricomycetes</taxon>
        <taxon>Agaricomycetidae</taxon>
        <taxon>Agaricales</taxon>
        <taxon>Marasmiineae</taxon>
        <taxon>Mycenaceae</taxon>
        <taxon>Roridomyces</taxon>
    </lineage>
</organism>
<accession>A0AAD7B4S8</accession>
<comment type="caution">
    <text evidence="2">The sequence shown here is derived from an EMBL/GenBank/DDBJ whole genome shotgun (WGS) entry which is preliminary data.</text>
</comment>
<sequence>MSFADFPLDVVLELTKELDLEDALHLAATCSLCAQVLQSPSFWISALTRMDRINRIPLPCVPGTKLAGLSLESLREMAAHAFKLHRRWSSPAPLPESCRTFHMSTALDVSDFHAIEGARMVVTVSLNRIACWGADSGKCLGFCESDYRLESEINPWRNSVSSPFVSSGMSYIGLASCSNTQVKFTIVRVDHRNPAAVTVSNLFSKAWIRPANPRLSCVMVNAHTIGAVIEENGGSLASSLVFCRLRDGLLHQCPFPMNTSTQVIISDGLAADEDFLVIGHSFLSSGPIFSLSTAPSGELLAHELVLPMAGTPDEPQASSIGACNVRQPTYGVLNVTKRRTRAGNDLSQSSGLVARLHFWPAEYRNSRLKLGSIVSFQHPVHTSFGSMVVGSSGTRVIIRGDQNKVELGLVHYISDPTPRVEFRPLPVPGEIQEFLGGARFHYALDDRLGILYAMSDNDGQTPRMAVVSYV</sequence>
<dbReference type="InterPro" id="IPR001810">
    <property type="entry name" value="F-box_dom"/>
</dbReference>
<keyword evidence="3" id="KW-1185">Reference proteome</keyword>
<dbReference type="PROSITE" id="PS50181">
    <property type="entry name" value="FBOX"/>
    <property type="match status" value="1"/>
</dbReference>
<protein>
    <recommendedName>
        <fullName evidence="1">F-box domain-containing protein</fullName>
    </recommendedName>
</protein>
<name>A0AAD7B4S8_9AGAR</name>
<proteinExistence type="predicted"/>
<evidence type="ECO:0000313" key="3">
    <source>
        <dbReference type="Proteomes" id="UP001221142"/>
    </source>
</evidence>
<reference evidence="2" key="1">
    <citation type="submission" date="2023-03" db="EMBL/GenBank/DDBJ databases">
        <title>Massive genome expansion in bonnet fungi (Mycena s.s.) driven by repeated elements and novel gene families across ecological guilds.</title>
        <authorList>
            <consortium name="Lawrence Berkeley National Laboratory"/>
            <person name="Harder C.B."/>
            <person name="Miyauchi S."/>
            <person name="Viragh M."/>
            <person name="Kuo A."/>
            <person name="Thoen E."/>
            <person name="Andreopoulos B."/>
            <person name="Lu D."/>
            <person name="Skrede I."/>
            <person name="Drula E."/>
            <person name="Henrissat B."/>
            <person name="Morin E."/>
            <person name="Kohler A."/>
            <person name="Barry K."/>
            <person name="LaButti K."/>
            <person name="Morin E."/>
            <person name="Salamov A."/>
            <person name="Lipzen A."/>
            <person name="Mereny Z."/>
            <person name="Hegedus B."/>
            <person name="Baldrian P."/>
            <person name="Stursova M."/>
            <person name="Weitz H."/>
            <person name="Taylor A."/>
            <person name="Grigoriev I.V."/>
            <person name="Nagy L.G."/>
            <person name="Martin F."/>
            <person name="Kauserud H."/>
        </authorList>
    </citation>
    <scope>NUCLEOTIDE SEQUENCE</scope>
    <source>
        <strain evidence="2">9284</strain>
    </source>
</reference>
<dbReference type="EMBL" id="JARKIF010000036">
    <property type="protein sequence ID" value="KAJ7610105.1"/>
    <property type="molecule type" value="Genomic_DNA"/>
</dbReference>